<comment type="caution">
    <text evidence="6">The sequence shown here is derived from an EMBL/GenBank/DDBJ whole genome shotgun (WGS) entry which is preliminary data.</text>
</comment>
<dbReference type="EMBL" id="JAFVMH010000007">
    <property type="protein sequence ID" value="MBO1326101.1"/>
    <property type="molecule type" value="Genomic_DNA"/>
</dbReference>
<dbReference type="InterPro" id="IPR050315">
    <property type="entry name" value="FAD-oxidoreductase_2"/>
</dbReference>
<dbReference type="PANTHER" id="PTHR43400:SF10">
    <property type="entry name" value="3-OXOSTEROID 1-DEHYDROGENASE"/>
    <property type="match status" value="1"/>
</dbReference>
<organism evidence="6 7">
    <name type="scientific">Acetobacter garciniae</name>
    <dbReference type="NCBI Taxonomy" id="2817435"/>
    <lineage>
        <taxon>Bacteria</taxon>
        <taxon>Pseudomonadati</taxon>
        <taxon>Pseudomonadota</taxon>
        <taxon>Alphaproteobacteria</taxon>
        <taxon>Acetobacterales</taxon>
        <taxon>Acetobacteraceae</taxon>
        <taxon>Acetobacter</taxon>
    </lineage>
</organism>
<evidence type="ECO:0000259" key="5">
    <source>
        <dbReference type="Pfam" id="PF00890"/>
    </source>
</evidence>
<reference evidence="6" key="1">
    <citation type="submission" date="2021-03" db="EMBL/GenBank/DDBJ databases">
        <title>The complete genome sequence of Acetobacter sp. TBRC 12339.</title>
        <authorList>
            <person name="Charoenyingcharoen P."/>
            <person name="Yukphan P."/>
        </authorList>
    </citation>
    <scope>NUCLEOTIDE SEQUENCE</scope>
    <source>
        <strain evidence="6">TBRC 12339</strain>
    </source>
</reference>
<dbReference type="Pfam" id="PF00890">
    <property type="entry name" value="FAD_binding_2"/>
    <property type="match status" value="1"/>
</dbReference>
<evidence type="ECO:0000256" key="1">
    <source>
        <dbReference type="ARBA" id="ARBA00001974"/>
    </source>
</evidence>
<keyword evidence="7" id="KW-1185">Reference proteome</keyword>
<dbReference type="Proteomes" id="UP000664073">
    <property type="component" value="Unassembled WGS sequence"/>
</dbReference>
<dbReference type="PANTHER" id="PTHR43400">
    <property type="entry name" value="FUMARATE REDUCTASE"/>
    <property type="match status" value="1"/>
</dbReference>
<evidence type="ECO:0000256" key="3">
    <source>
        <dbReference type="ARBA" id="ARBA00022827"/>
    </source>
</evidence>
<gene>
    <name evidence="6" type="ORF">J2D77_13170</name>
</gene>
<dbReference type="SUPFAM" id="SSF56425">
    <property type="entry name" value="Succinate dehydrogenase/fumarate reductase flavoprotein, catalytic domain"/>
    <property type="match status" value="1"/>
</dbReference>
<feature type="domain" description="FAD-dependent oxidoreductase 2 FAD-binding" evidence="5">
    <location>
        <begin position="6"/>
        <end position="516"/>
    </location>
</feature>
<dbReference type="InterPro" id="IPR003953">
    <property type="entry name" value="FAD-dep_OxRdtase_2_FAD-bd"/>
</dbReference>
<dbReference type="SUPFAM" id="SSF51905">
    <property type="entry name" value="FAD/NAD(P)-binding domain"/>
    <property type="match status" value="1"/>
</dbReference>
<evidence type="ECO:0000256" key="2">
    <source>
        <dbReference type="ARBA" id="ARBA00022630"/>
    </source>
</evidence>
<sequence length="538" mass="58555">MDETYDVVVLGSGAAGMTAALRAAQGGLKVLVVEKTARLGGTSAMSGAGTWVPANHIAAKAGVQDSSEEALTYLHAVSPAGWESDEAPLWRAFAYAAPQMLKFVEAHTPLRFKLVDEPDPFPESPGGKSVGRMVTPKVLSRRILGRFSRSLRDSTLVTLFDYDEMVRHDPYHHPIRTGLRLLPQLARRWLTRSGGQGTALMAGLIKGCLDLRCTFLLRTRACRLVSDKSGRVTAVEVEHDGSKRVIAARRGVVLATGGFEWDTMMRKEFFPGPVDRIGSPRTNEGDGQKMASEAGALLARMDQANIYPCLPTRYEGRSHGLPVTYQAEPHSIIVNRDGRRFLSEYDFNIGEILDQRDPETGEPVHLPAWLIADIRFLGRSLPFRWYASYDKRWTVRADTLEDLAGKIGLSPQALADTVKRFNTFCDEGVDRDFGRGTGTWDTYKSHGSNNTLGKIEKGPYLAFRLNRSILGTKGGARTNASGQVLRTDGSVLEGLYAAGLAMANPIGTRAVGAGTTIGPNMTWGFICAGTILGQGKKG</sequence>
<name>A0A939HR59_9PROT</name>
<dbReference type="InterPro" id="IPR036188">
    <property type="entry name" value="FAD/NAD-bd_sf"/>
</dbReference>
<keyword evidence="4" id="KW-0560">Oxidoreductase</keyword>
<evidence type="ECO:0000256" key="4">
    <source>
        <dbReference type="ARBA" id="ARBA00023002"/>
    </source>
</evidence>
<evidence type="ECO:0000313" key="6">
    <source>
        <dbReference type="EMBL" id="MBO1326101.1"/>
    </source>
</evidence>
<comment type="cofactor">
    <cofactor evidence="1">
        <name>FAD</name>
        <dbReference type="ChEBI" id="CHEBI:57692"/>
    </cofactor>
</comment>
<dbReference type="AlphaFoldDB" id="A0A939HR59"/>
<proteinExistence type="predicted"/>
<dbReference type="PRINTS" id="PR00411">
    <property type="entry name" value="PNDRDTASEI"/>
</dbReference>
<evidence type="ECO:0000313" key="7">
    <source>
        <dbReference type="Proteomes" id="UP000664073"/>
    </source>
</evidence>
<keyword evidence="3" id="KW-0274">FAD</keyword>
<dbReference type="GO" id="GO:0008202">
    <property type="term" value="P:steroid metabolic process"/>
    <property type="evidence" value="ECO:0007669"/>
    <property type="project" value="UniProtKB-ARBA"/>
</dbReference>
<keyword evidence="2" id="KW-0285">Flavoprotein</keyword>
<dbReference type="GO" id="GO:0016491">
    <property type="term" value="F:oxidoreductase activity"/>
    <property type="evidence" value="ECO:0007669"/>
    <property type="project" value="UniProtKB-KW"/>
</dbReference>
<protein>
    <submittedName>
        <fullName evidence="6">FAD-dependent oxidoreductase</fullName>
    </submittedName>
</protein>
<accession>A0A939HR59</accession>
<dbReference type="Gene3D" id="3.50.50.60">
    <property type="entry name" value="FAD/NAD(P)-binding domain"/>
    <property type="match status" value="2"/>
</dbReference>
<dbReference type="InterPro" id="IPR027477">
    <property type="entry name" value="Succ_DH/fumarate_Rdtase_cat_sf"/>
</dbReference>